<dbReference type="Proteomes" id="UP000765509">
    <property type="component" value="Unassembled WGS sequence"/>
</dbReference>
<comment type="caution">
    <text evidence="1">The sequence shown here is derived from an EMBL/GenBank/DDBJ whole genome shotgun (WGS) entry which is preliminary data.</text>
</comment>
<organism evidence="1 2">
    <name type="scientific">Austropuccinia psidii MF-1</name>
    <dbReference type="NCBI Taxonomy" id="1389203"/>
    <lineage>
        <taxon>Eukaryota</taxon>
        <taxon>Fungi</taxon>
        <taxon>Dikarya</taxon>
        <taxon>Basidiomycota</taxon>
        <taxon>Pucciniomycotina</taxon>
        <taxon>Pucciniomycetes</taxon>
        <taxon>Pucciniales</taxon>
        <taxon>Sphaerophragmiaceae</taxon>
        <taxon>Austropuccinia</taxon>
    </lineage>
</organism>
<sequence>MEHPHAVPIAPDNSLLKEFSNHFKSPEEIQKMAKSKTSIPLLPQDQVLTLKGVQHGRKKVAIGGAYEHMNANLRYLNEIPLLHSTYNHYVHYYMTELFKKEAKEYGKHQKEQEKAAIQLSRKR</sequence>
<evidence type="ECO:0000313" key="1">
    <source>
        <dbReference type="EMBL" id="MBW0509439.1"/>
    </source>
</evidence>
<dbReference type="OrthoDB" id="2507590at2759"/>
<gene>
    <name evidence="1" type="ORF">O181_049154</name>
</gene>
<reference evidence="1" key="1">
    <citation type="submission" date="2021-03" db="EMBL/GenBank/DDBJ databases">
        <title>Draft genome sequence of rust myrtle Austropuccinia psidii MF-1, a brazilian biotype.</title>
        <authorList>
            <person name="Quecine M.C."/>
            <person name="Pachon D.M.R."/>
            <person name="Bonatelli M.L."/>
            <person name="Correr F.H."/>
            <person name="Franceschini L.M."/>
            <person name="Leite T.F."/>
            <person name="Margarido G.R.A."/>
            <person name="Almeida C.A."/>
            <person name="Ferrarezi J.A."/>
            <person name="Labate C.A."/>
        </authorList>
    </citation>
    <scope>NUCLEOTIDE SEQUENCE</scope>
    <source>
        <strain evidence="1">MF-1</strain>
    </source>
</reference>
<proteinExistence type="predicted"/>
<name>A0A9Q3HNJ6_9BASI</name>
<evidence type="ECO:0000313" key="2">
    <source>
        <dbReference type="Proteomes" id="UP000765509"/>
    </source>
</evidence>
<dbReference type="AlphaFoldDB" id="A0A9Q3HNJ6"/>
<keyword evidence="2" id="KW-1185">Reference proteome</keyword>
<accession>A0A9Q3HNJ6</accession>
<dbReference type="EMBL" id="AVOT02020941">
    <property type="protein sequence ID" value="MBW0509439.1"/>
    <property type="molecule type" value="Genomic_DNA"/>
</dbReference>
<protein>
    <submittedName>
        <fullName evidence="1">Uncharacterized protein</fullName>
    </submittedName>
</protein>